<name>A0A932MP63_UNCTE</name>
<evidence type="ECO:0000256" key="3">
    <source>
        <dbReference type="ARBA" id="ARBA00022692"/>
    </source>
</evidence>
<feature type="transmembrane region" description="Helical" evidence="6">
    <location>
        <begin position="295"/>
        <end position="318"/>
    </location>
</feature>
<accession>A0A932MP63</accession>
<feature type="transmembrane region" description="Helical" evidence="6">
    <location>
        <begin position="61"/>
        <end position="79"/>
    </location>
</feature>
<evidence type="ECO:0000313" key="7">
    <source>
        <dbReference type="EMBL" id="MBI3128518.1"/>
    </source>
</evidence>
<dbReference type="CDD" id="cd06581">
    <property type="entry name" value="TM_PBP1_LivM_like"/>
    <property type="match status" value="1"/>
</dbReference>
<keyword evidence="5 6" id="KW-0472">Membrane</keyword>
<dbReference type="InterPro" id="IPR043428">
    <property type="entry name" value="LivM-like"/>
</dbReference>
<dbReference type="AlphaFoldDB" id="A0A932MP63"/>
<dbReference type="Pfam" id="PF02653">
    <property type="entry name" value="BPD_transp_2"/>
    <property type="match status" value="1"/>
</dbReference>
<evidence type="ECO:0000256" key="6">
    <source>
        <dbReference type="SAM" id="Phobius"/>
    </source>
</evidence>
<dbReference type="GO" id="GO:0015658">
    <property type="term" value="F:branched-chain amino acid transmembrane transporter activity"/>
    <property type="evidence" value="ECO:0007669"/>
    <property type="project" value="InterPro"/>
</dbReference>
<feature type="transmembrane region" description="Helical" evidence="6">
    <location>
        <begin position="154"/>
        <end position="171"/>
    </location>
</feature>
<feature type="transmembrane region" description="Helical" evidence="6">
    <location>
        <begin position="339"/>
        <end position="362"/>
    </location>
</feature>
<dbReference type="EMBL" id="JACPUR010000031">
    <property type="protein sequence ID" value="MBI3128518.1"/>
    <property type="molecule type" value="Genomic_DNA"/>
</dbReference>
<dbReference type="GO" id="GO:0005886">
    <property type="term" value="C:plasma membrane"/>
    <property type="evidence" value="ECO:0007669"/>
    <property type="project" value="UniProtKB-SubCell"/>
</dbReference>
<protein>
    <submittedName>
        <fullName evidence="7">Branched-chain amino acid ABC transporter permease</fullName>
    </submittedName>
</protein>
<evidence type="ECO:0000256" key="2">
    <source>
        <dbReference type="ARBA" id="ARBA00022475"/>
    </source>
</evidence>
<feature type="transmembrane region" description="Helical" evidence="6">
    <location>
        <begin position="86"/>
        <end position="107"/>
    </location>
</feature>
<comment type="caution">
    <text evidence="7">The sequence shown here is derived from an EMBL/GenBank/DDBJ whole genome shotgun (WGS) entry which is preliminary data.</text>
</comment>
<keyword evidence="2" id="KW-1003">Cell membrane</keyword>
<feature type="transmembrane region" description="Helical" evidence="6">
    <location>
        <begin position="254"/>
        <end position="275"/>
    </location>
</feature>
<dbReference type="PANTHER" id="PTHR30482:SF17">
    <property type="entry name" value="ABC TRANSPORTER ATP-BINDING PROTEIN"/>
    <property type="match status" value="1"/>
</dbReference>
<proteinExistence type="predicted"/>
<evidence type="ECO:0000256" key="4">
    <source>
        <dbReference type="ARBA" id="ARBA00022989"/>
    </source>
</evidence>
<sequence length="395" mass="43628">MSGLFGFFDRYGILVLGALLLVYPFLLKGLGELIFLAEEHNLRSLAKALLGFRAVIPSTPLMIQIIIYAFFGIAFNILLGYTGMLSLGHAAFFGVGGYTVGLMHVWFKPGAAVPDWMVGAFTLFPLETSLLSAVVVSALVALGVGMLASRKRGVYFAMLTLALSQVFYYAAQTFDRLTGGTDGLGGLANMRLGSLNLQVGIMDAQVTYYFVFFIAAVSTAIIWQILRSPFGHSLQAVRENERRARNCGFDTDRIRLLVFVLSGMFSGLAGALSIIYGESVPIENVHFGTSGQIVIITLFGGAGVFLGPAVGSFIYWYLRQLMSTEFVKYLAIFQYWEMWVGGIFILIVLFLPQGILGSIWQWTVNFRARRQMREYRRKMTAAVQRAEEGIDDAHP</sequence>
<dbReference type="Proteomes" id="UP000782312">
    <property type="component" value="Unassembled WGS sequence"/>
</dbReference>
<keyword evidence="3 6" id="KW-0812">Transmembrane</keyword>
<dbReference type="InterPro" id="IPR001851">
    <property type="entry name" value="ABC_transp_permease"/>
</dbReference>
<comment type="subcellular location">
    <subcellularLocation>
        <location evidence="1">Cell membrane</location>
        <topology evidence="1">Multi-pass membrane protein</topology>
    </subcellularLocation>
</comment>
<gene>
    <name evidence="7" type="ORF">HYZ11_13010</name>
</gene>
<evidence type="ECO:0000256" key="1">
    <source>
        <dbReference type="ARBA" id="ARBA00004651"/>
    </source>
</evidence>
<keyword evidence="4 6" id="KW-1133">Transmembrane helix</keyword>
<organism evidence="7 8">
    <name type="scientific">Tectimicrobiota bacterium</name>
    <dbReference type="NCBI Taxonomy" id="2528274"/>
    <lineage>
        <taxon>Bacteria</taxon>
        <taxon>Pseudomonadati</taxon>
        <taxon>Nitrospinota/Tectimicrobiota group</taxon>
        <taxon>Candidatus Tectimicrobiota</taxon>
    </lineage>
</organism>
<evidence type="ECO:0000313" key="8">
    <source>
        <dbReference type="Proteomes" id="UP000782312"/>
    </source>
</evidence>
<feature type="transmembrane region" description="Helical" evidence="6">
    <location>
        <begin position="7"/>
        <end position="26"/>
    </location>
</feature>
<feature type="transmembrane region" description="Helical" evidence="6">
    <location>
        <begin position="119"/>
        <end position="142"/>
    </location>
</feature>
<evidence type="ECO:0000256" key="5">
    <source>
        <dbReference type="ARBA" id="ARBA00023136"/>
    </source>
</evidence>
<reference evidence="7" key="1">
    <citation type="submission" date="2020-07" db="EMBL/GenBank/DDBJ databases">
        <title>Huge and variable diversity of episymbiotic CPR bacteria and DPANN archaea in groundwater ecosystems.</title>
        <authorList>
            <person name="He C.Y."/>
            <person name="Keren R."/>
            <person name="Whittaker M."/>
            <person name="Farag I.F."/>
            <person name="Doudna J."/>
            <person name="Cate J.H.D."/>
            <person name="Banfield J.F."/>
        </authorList>
    </citation>
    <scope>NUCLEOTIDE SEQUENCE</scope>
    <source>
        <strain evidence="7">NC_groundwater_763_Ag_S-0.2um_68_21</strain>
    </source>
</reference>
<feature type="transmembrane region" description="Helical" evidence="6">
    <location>
        <begin position="206"/>
        <end position="226"/>
    </location>
</feature>
<dbReference type="PANTHER" id="PTHR30482">
    <property type="entry name" value="HIGH-AFFINITY BRANCHED-CHAIN AMINO ACID TRANSPORT SYSTEM PERMEASE"/>
    <property type="match status" value="1"/>
</dbReference>